<dbReference type="Pfam" id="PF00528">
    <property type="entry name" value="BPD_transp_1"/>
    <property type="match status" value="2"/>
</dbReference>
<protein>
    <submittedName>
        <fullName evidence="10">Iron ABC transporter permease</fullName>
    </submittedName>
</protein>
<evidence type="ECO:0000256" key="6">
    <source>
        <dbReference type="ARBA" id="ARBA00022989"/>
    </source>
</evidence>
<evidence type="ECO:0000313" key="11">
    <source>
        <dbReference type="Proteomes" id="UP000824128"/>
    </source>
</evidence>
<organism evidence="10 11">
    <name type="scientific">Candidatus Aphodomorpha intestinavium</name>
    <dbReference type="NCBI Taxonomy" id="2840672"/>
    <lineage>
        <taxon>Bacteria</taxon>
        <taxon>Bacillati</taxon>
        <taxon>Bacillota</taxon>
        <taxon>Clostridia</taxon>
        <taxon>Eubacteriales</taxon>
        <taxon>Candidatus Aphodomorpha</taxon>
    </lineage>
</organism>
<feature type="domain" description="ABC transmembrane type-1" evidence="9">
    <location>
        <begin position="65"/>
        <end position="269"/>
    </location>
</feature>
<feature type="domain" description="ABC transmembrane type-1" evidence="9">
    <location>
        <begin position="349"/>
        <end position="575"/>
    </location>
</feature>
<feature type="transmembrane region" description="Helical" evidence="8">
    <location>
        <begin position="197"/>
        <end position="217"/>
    </location>
</feature>
<dbReference type="PANTHER" id="PTHR43357:SF3">
    <property type="entry name" value="FE(3+)-TRANSPORT SYSTEM PERMEASE PROTEIN FBPB 2"/>
    <property type="match status" value="1"/>
</dbReference>
<keyword evidence="6 8" id="KW-1133">Transmembrane helix</keyword>
<evidence type="ECO:0000259" key="9">
    <source>
        <dbReference type="PROSITE" id="PS50928"/>
    </source>
</evidence>
<comment type="similarity">
    <text evidence="8">Belongs to the binding-protein-dependent transport system permease family.</text>
</comment>
<dbReference type="PROSITE" id="PS50928">
    <property type="entry name" value="ABC_TM1"/>
    <property type="match status" value="2"/>
</dbReference>
<keyword evidence="5 8" id="KW-0812">Transmembrane</keyword>
<gene>
    <name evidence="10" type="ORF">IAD24_04080</name>
</gene>
<keyword evidence="4" id="KW-0997">Cell inner membrane</keyword>
<name>A0A9D1STJ9_9FIRM</name>
<feature type="transmembrane region" description="Helical" evidence="8">
    <location>
        <begin position="12"/>
        <end position="31"/>
    </location>
</feature>
<dbReference type="GO" id="GO:0005886">
    <property type="term" value="C:plasma membrane"/>
    <property type="evidence" value="ECO:0007669"/>
    <property type="project" value="UniProtKB-SubCell"/>
</dbReference>
<feature type="transmembrane region" description="Helical" evidence="8">
    <location>
        <begin position="248"/>
        <end position="272"/>
    </location>
</feature>
<accession>A0A9D1STJ9</accession>
<feature type="transmembrane region" description="Helical" evidence="8">
    <location>
        <begin position="512"/>
        <end position="534"/>
    </location>
</feature>
<feature type="transmembrane region" description="Helical" evidence="8">
    <location>
        <begin position="71"/>
        <end position="89"/>
    </location>
</feature>
<evidence type="ECO:0000256" key="4">
    <source>
        <dbReference type="ARBA" id="ARBA00022519"/>
    </source>
</evidence>
<evidence type="ECO:0000313" key="10">
    <source>
        <dbReference type="EMBL" id="HIU94317.1"/>
    </source>
</evidence>
<feature type="transmembrane region" description="Helical" evidence="8">
    <location>
        <begin position="554"/>
        <end position="576"/>
    </location>
</feature>
<evidence type="ECO:0000256" key="1">
    <source>
        <dbReference type="ARBA" id="ARBA00004429"/>
    </source>
</evidence>
<dbReference type="GO" id="GO:0055085">
    <property type="term" value="P:transmembrane transport"/>
    <property type="evidence" value="ECO:0007669"/>
    <property type="project" value="InterPro"/>
</dbReference>
<dbReference type="InterPro" id="IPR035906">
    <property type="entry name" value="MetI-like_sf"/>
</dbReference>
<evidence type="ECO:0000256" key="5">
    <source>
        <dbReference type="ARBA" id="ARBA00022692"/>
    </source>
</evidence>
<comment type="caution">
    <text evidence="10">The sequence shown here is derived from an EMBL/GenBank/DDBJ whole genome shotgun (WGS) entry which is preliminary data.</text>
</comment>
<dbReference type="EMBL" id="DVNZ01000132">
    <property type="protein sequence ID" value="HIU94317.1"/>
    <property type="molecule type" value="Genomic_DNA"/>
</dbReference>
<evidence type="ECO:0000256" key="8">
    <source>
        <dbReference type="RuleBase" id="RU363032"/>
    </source>
</evidence>
<dbReference type="CDD" id="cd06261">
    <property type="entry name" value="TM_PBP2"/>
    <property type="match status" value="2"/>
</dbReference>
<dbReference type="Proteomes" id="UP000824128">
    <property type="component" value="Unassembled WGS sequence"/>
</dbReference>
<keyword evidence="2 8" id="KW-0813">Transport</keyword>
<feature type="transmembrane region" description="Helical" evidence="8">
    <location>
        <begin position="144"/>
        <end position="164"/>
    </location>
</feature>
<keyword evidence="3" id="KW-1003">Cell membrane</keyword>
<feature type="transmembrane region" description="Helical" evidence="8">
    <location>
        <begin position="393"/>
        <end position="412"/>
    </location>
</feature>
<reference evidence="10" key="1">
    <citation type="submission" date="2020-10" db="EMBL/GenBank/DDBJ databases">
        <authorList>
            <person name="Gilroy R."/>
        </authorList>
    </citation>
    <scope>NUCLEOTIDE SEQUENCE</scope>
    <source>
        <strain evidence="10">ChiGjej2B2-16831</strain>
    </source>
</reference>
<dbReference type="InterPro" id="IPR000515">
    <property type="entry name" value="MetI-like"/>
</dbReference>
<feature type="transmembrane region" description="Helical" evidence="8">
    <location>
        <begin position="101"/>
        <end position="124"/>
    </location>
</feature>
<evidence type="ECO:0000256" key="2">
    <source>
        <dbReference type="ARBA" id="ARBA00022448"/>
    </source>
</evidence>
<comment type="subcellular location">
    <subcellularLocation>
        <location evidence="1">Cell inner membrane</location>
        <topology evidence="1">Multi-pass membrane protein</topology>
    </subcellularLocation>
    <subcellularLocation>
        <location evidence="8">Cell membrane</location>
        <topology evidence="8">Multi-pass membrane protein</topology>
    </subcellularLocation>
</comment>
<dbReference type="Gene3D" id="1.10.3720.10">
    <property type="entry name" value="MetI-like"/>
    <property type="match status" value="2"/>
</dbReference>
<dbReference type="SUPFAM" id="SSF161098">
    <property type="entry name" value="MetI-like"/>
    <property type="match status" value="2"/>
</dbReference>
<proteinExistence type="inferred from homology"/>
<evidence type="ECO:0000256" key="7">
    <source>
        <dbReference type="ARBA" id="ARBA00023136"/>
    </source>
</evidence>
<evidence type="ECO:0000256" key="3">
    <source>
        <dbReference type="ARBA" id="ARBA00022475"/>
    </source>
</evidence>
<dbReference type="PANTHER" id="PTHR43357">
    <property type="entry name" value="INNER MEMBRANE ABC TRANSPORTER PERMEASE PROTEIN YDCV"/>
    <property type="match status" value="1"/>
</dbReference>
<feature type="transmembrane region" description="Helical" evidence="8">
    <location>
        <begin position="293"/>
        <end position="315"/>
    </location>
</feature>
<feature type="transmembrane region" description="Helical" evidence="8">
    <location>
        <begin position="353"/>
        <end position="373"/>
    </location>
</feature>
<keyword evidence="7 8" id="KW-0472">Membrane</keyword>
<reference evidence="10" key="2">
    <citation type="journal article" date="2021" name="PeerJ">
        <title>Extensive microbial diversity within the chicken gut microbiome revealed by metagenomics and culture.</title>
        <authorList>
            <person name="Gilroy R."/>
            <person name="Ravi A."/>
            <person name="Getino M."/>
            <person name="Pursley I."/>
            <person name="Horton D.L."/>
            <person name="Alikhan N.F."/>
            <person name="Baker D."/>
            <person name="Gharbi K."/>
            <person name="Hall N."/>
            <person name="Watson M."/>
            <person name="Adriaenssens E.M."/>
            <person name="Foster-Nyarko E."/>
            <person name="Jarju S."/>
            <person name="Secka A."/>
            <person name="Antonio M."/>
            <person name="Oren A."/>
            <person name="Chaudhuri R.R."/>
            <person name="La Ragione R."/>
            <person name="Hildebrand F."/>
            <person name="Pallen M.J."/>
        </authorList>
    </citation>
    <scope>NUCLEOTIDE SEQUENCE</scope>
    <source>
        <strain evidence="10">ChiGjej2B2-16831</strain>
    </source>
</reference>
<dbReference type="AlphaFoldDB" id="A0A9D1STJ9"/>
<feature type="transmembrane region" description="Helical" evidence="8">
    <location>
        <begin position="445"/>
        <end position="464"/>
    </location>
</feature>
<sequence length="586" mass="64782">MFKKGYRFDFWSFMTILSLVFFGLFLIYPIIHLVTNAFQSVDDPGHFSLSNFAKFVSTDYYRQAIGNSVKVTFVATILASVIGVALAYITTNIKIFGSKVVNVLIIVSMFSPPFIGAYSWILMFGRAGSITKFFANLGIDLPSIYGFRGIMIVFTLHLFIYIYMYTKGALKKVDAALGEAAESLGDHGLKKVLKVSLPLVTPTILAGAAIIFLRAFADYGTPRLIGEGYTTMPVLVYNEWLSEEGSDAYFSSAIAFIMILVAIVVFLLQMYFSRKNYNMSMLNPPVAKKIRGVGNVFAHLFVYVVTFLALLPVLYCTVLSFREVKHGIIQDVWTLENYSEAWTRMGPALLNTFKFAIIALAFIVIFGTMFAYITVRRKSVFSRILDTCAQIPYVISGVIFGLMLLICYNNGIGIPATFSPEMAERIADERSVQILGHVVTLTKDSVNILALGGTATIIIISYIVRRMPYTLRSSASILRQINPSIEEASLSLGYGSLPTFFKVTMPVMVPGIVSGAILSWITLIQELSSTLMLYSSDTATLSVSLFQQVNRGAYGVASALSTMLVIIVIASMLLFFRLTGNTDIDM</sequence>